<accession>A0ABT8RHR6</accession>
<protein>
    <submittedName>
        <fullName evidence="1">Uncharacterized protein</fullName>
    </submittedName>
</protein>
<proteinExistence type="predicted"/>
<dbReference type="RefSeq" id="WP_302041513.1">
    <property type="nucleotide sequence ID" value="NZ_JAUKPO010000035.1"/>
</dbReference>
<comment type="caution">
    <text evidence="1">The sequence shown here is derived from an EMBL/GenBank/DDBJ whole genome shotgun (WGS) entry which is preliminary data.</text>
</comment>
<evidence type="ECO:0000313" key="2">
    <source>
        <dbReference type="Proteomes" id="UP001168528"/>
    </source>
</evidence>
<gene>
    <name evidence="1" type="ORF">Q0590_30855</name>
</gene>
<sequence length="50" mass="5342">MKTAARKAVVTLAISPEAIANAVIYAISQLADVEIGDFIIRPSKQNQLDS</sequence>
<dbReference type="EMBL" id="JAUKPO010000035">
    <property type="protein sequence ID" value="MDO1450713.1"/>
    <property type="molecule type" value="Genomic_DNA"/>
</dbReference>
<evidence type="ECO:0000313" key="1">
    <source>
        <dbReference type="EMBL" id="MDO1450713.1"/>
    </source>
</evidence>
<name>A0ABT8RHR6_9BACT</name>
<keyword evidence="2" id="KW-1185">Reference proteome</keyword>
<reference evidence="1" key="1">
    <citation type="submission" date="2023-07" db="EMBL/GenBank/DDBJ databases">
        <title>The genome sequence of Rhodocytophaga aerolata KACC 12507.</title>
        <authorList>
            <person name="Zhang X."/>
        </authorList>
    </citation>
    <scope>NUCLEOTIDE SEQUENCE</scope>
    <source>
        <strain evidence="1">KACC 12507</strain>
    </source>
</reference>
<organism evidence="1 2">
    <name type="scientific">Rhodocytophaga aerolata</name>
    <dbReference type="NCBI Taxonomy" id="455078"/>
    <lineage>
        <taxon>Bacteria</taxon>
        <taxon>Pseudomonadati</taxon>
        <taxon>Bacteroidota</taxon>
        <taxon>Cytophagia</taxon>
        <taxon>Cytophagales</taxon>
        <taxon>Rhodocytophagaceae</taxon>
        <taxon>Rhodocytophaga</taxon>
    </lineage>
</organism>
<dbReference type="Proteomes" id="UP001168528">
    <property type="component" value="Unassembled WGS sequence"/>
</dbReference>